<feature type="transmembrane region" description="Helical" evidence="1">
    <location>
        <begin position="89"/>
        <end position="110"/>
    </location>
</feature>
<keyword evidence="1" id="KW-1133">Transmembrane helix</keyword>
<feature type="transmembrane region" description="Helical" evidence="1">
    <location>
        <begin position="447"/>
        <end position="471"/>
    </location>
</feature>
<feature type="transmembrane region" description="Helical" evidence="1">
    <location>
        <begin position="409"/>
        <end position="427"/>
    </location>
</feature>
<accession>A0A2N9GKD0</accession>
<feature type="transmembrane region" description="Helical" evidence="1">
    <location>
        <begin position="369"/>
        <end position="388"/>
    </location>
</feature>
<feature type="transmembrane region" description="Helical" evidence="1">
    <location>
        <begin position="534"/>
        <end position="554"/>
    </location>
</feature>
<organism evidence="2">
    <name type="scientific">Fagus sylvatica</name>
    <name type="common">Beechnut</name>
    <dbReference type="NCBI Taxonomy" id="28930"/>
    <lineage>
        <taxon>Eukaryota</taxon>
        <taxon>Viridiplantae</taxon>
        <taxon>Streptophyta</taxon>
        <taxon>Embryophyta</taxon>
        <taxon>Tracheophyta</taxon>
        <taxon>Spermatophyta</taxon>
        <taxon>Magnoliopsida</taxon>
        <taxon>eudicotyledons</taxon>
        <taxon>Gunneridae</taxon>
        <taxon>Pentapetalae</taxon>
        <taxon>rosids</taxon>
        <taxon>fabids</taxon>
        <taxon>Fagales</taxon>
        <taxon>Fagaceae</taxon>
        <taxon>Fagus</taxon>
    </lineage>
</organism>
<evidence type="ECO:0000256" key="1">
    <source>
        <dbReference type="SAM" id="Phobius"/>
    </source>
</evidence>
<feature type="transmembrane region" description="Helical" evidence="1">
    <location>
        <begin position="210"/>
        <end position="229"/>
    </location>
</feature>
<feature type="transmembrane region" description="Helical" evidence="1">
    <location>
        <begin position="566"/>
        <end position="586"/>
    </location>
</feature>
<feature type="transmembrane region" description="Helical" evidence="1">
    <location>
        <begin position="333"/>
        <end position="357"/>
    </location>
</feature>
<dbReference type="EMBL" id="OIVN01002353">
    <property type="protein sequence ID" value="SPD02917.1"/>
    <property type="molecule type" value="Genomic_DNA"/>
</dbReference>
<dbReference type="AlphaFoldDB" id="A0A2N9GKD0"/>
<reference evidence="2" key="1">
    <citation type="submission" date="2018-02" db="EMBL/GenBank/DDBJ databases">
        <authorList>
            <person name="Cohen D.B."/>
            <person name="Kent A.D."/>
        </authorList>
    </citation>
    <scope>NUCLEOTIDE SEQUENCE</scope>
</reference>
<sequence length="618" mass="68684">MSINCTGSKCSQEDHLALRSQGHERIRVQTGIGKNHVKGEGTKRGNGRNGVNAPMTDIRIVIIGRIGTTEIVTGTRKEKDTGVGIATELVIVIETKVGIVVVTMSVIVIALERGRVKETMMLKTMTMIVGGLVIGNLIMIGLNRNMRGTDMVRGRRTMITLNQRMIVGGMNSLSMGISIQTETKKTLSLMSVVEVGASMIIWMSRTTMTIMNNIMTVVMTNMIEWRMMITNMSMQHRSHVKGREQEMWSMSIKDWSDHSHILRSFMFKHYLKLVYINDGIGKNHVKGEGTKRGNGRNGVNAPMTDMRIVIIGRIGTTEIVTGTRKEKDTGVGIATELVIVIETKVGIVVVTMSVIVIALERGRVKETMMLKTMTMIVGGLVIGNLIMIGLNRNMRGTDMVRGRRTMITLNQRMIVGGMNSLSMGISIQTKTKKTLSLMSVVEVGASMIIWMSRTIMTIMNNIMTVVMTNMIEWRMMITNMSMQHRSHVKGREQEMWSMSINDWSDHSHILPRRRIGTTEIVTGTGKEKDTGVGIVIETKVGIVVVTMSVIVIALERGRVKETMMLNTMTMIVGGLVIGNLIMIGLNQNMRGTDMVRGRRTMITLNQRMIVGGRPGPWS</sequence>
<keyword evidence="1" id="KW-0472">Membrane</keyword>
<feature type="transmembrane region" description="Helical" evidence="1">
    <location>
        <begin position="161"/>
        <end position="179"/>
    </location>
</feature>
<proteinExistence type="predicted"/>
<feature type="transmembrane region" description="Helical" evidence="1">
    <location>
        <begin position="122"/>
        <end position="141"/>
    </location>
</feature>
<protein>
    <submittedName>
        <fullName evidence="2">Uncharacterized protein</fullName>
    </submittedName>
</protein>
<gene>
    <name evidence="2" type="ORF">FSB_LOCUS30799</name>
</gene>
<keyword evidence="1" id="KW-0812">Transmembrane</keyword>
<evidence type="ECO:0000313" key="2">
    <source>
        <dbReference type="EMBL" id="SPD02917.1"/>
    </source>
</evidence>
<name>A0A2N9GKD0_FAGSY</name>